<dbReference type="GO" id="GO:0008897">
    <property type="term" value="F:holo-[acyl-carrier-protein] synthase activity"/>
    <property type="evidence" value="ECO:0007669"/>
    <property type="project" value="InterPro"/>
</dbReference>
<sequence>MQRLSLPESAPAGLEVWQLALDLNAPAAADDYRLMSATELQRVRRLRDPADVVRSVTTRAALRRLLACRMGVAADELTFTENAYGKPRLGDGDGPAFNVSHAGEYALLALAPCGEIGIDIERRQPDADLAALVAWVLSPREQRDHASGKAALPFIERWVVKEAALKALGVGIGDHLQALSVAPAPPRRHGYRIDLHLSIPRPVTAWALHAPTAYVAALAHADLPPGGLPSLTFQEPHHV</sequence>
<dbReference type="Pfam" id="PF22624">
    <property type="entry name" value="AASDHPPT_N"/>
    <property type="match status" value="1"/>
</dbReference>
<gene>
    <name evidence="5" type="ORF">C8E00_10249</name>
</gene>
<comment type="caution">
    <text evidence="5">The sequence shown here is derived from an EMBL/GenBank/DDBJ whole genome shotgun (WGS) entry which is preliminary data.</text>
</comment>
<accession>A0A4R7NS95</accession>
<dbReference type="SUPFAM" id="SSF56214">
    <property type="entry name" value="4'-phosphopantetheinyl transferase"/>
    <property type="match status" value="2"/>
</dbReference>
<dbReference type="Pfam" id="PF01648">
    <property type="entry name" value="ACPS"/>
    <property type="match status" value="1"/>
</dbReference>
<evidence type="ECO:0000256" key="2">
    <source>
        <dbReference type="ARBA" id="ARBA00022679"/>
    </source>
</evidence>
<name>A0A4R7NS95_9GAMM</name>
<evidence type="ECO:0000313" key="5">
    <source>
        <dbReference type="EMBL" id="TDU23562.1"/>
    </source>
</evidence>
<keyword evidence="2 5" id="KW-0808">Transferase</keyword>
<comment type="similarity">
    <text evidence="1">Belongs to the P-Pant transferase superfamily. Gsp/Sfp/HetI/AcpT family.</text>
</comment>
<dbReference type="PANTHER" id="PTHR12215:SF10">
    <property type="entry name" value="L-AMINOADIPATE-SEMIALDEHYDE DEHYDROGENASE-PHOSPHOPANTETHEINYL TRANSFERASE"/>
    <property type="match status" value="1"/>
</dbReference>
<evidence type="ECO:0000259" key="4">
    <source>
        <dbReference type="Pfam" id="PF22624"/>
    </source>
</evidence>
<dbReference type="InterPro" id="IPR055066">
    <property type="entry name" value="AASDHPPT_N"/>
</dbReference>
<reference evidence="5 6" key="1">
    <citation type="submission" date="2019-03" db="EMBL/GenBank/DDBJ databases">
        <title>Genomic Encyclopedia of Type Strains, Phase IV (KMG-IV): sequencing the most valuable type-strain genomes for metagenomic binning, comparative biology and taxonomic classification.</title>
        <authorList>
            <person name="Goeker M."/>
        </authorList>
    </citation>
    <scope>NUCLEOTIDE SEQUENCE [LARGE SCALE GENOMIC DNA]</scope>
    <source>
        <strain evidence="5 6">DSM 6770</strain>
    </source>
</reference>
<dbReference type="RefSeq" id="WP_166638242.1">
    <property type="nucleotide sequence ID" value="NZ_SOBR01000002.1"/>
</dbReference>
<dbReference type="Gene3D" id="3.90.470.20">
    <property type="entry name" value="4'-phosphopantetheinyl transferase domain"/>
    <property type="match status" value="1"/>
</dbReference>
<dbReference type="InterPro" id="IPR050559">
    <property type="entry name" value="P-Pant_transferase_sf"/>
</dbReference>
<dbReference type="InterPro" id="IPR008278">
    <property type="entry name" value="4-PPantetheinyl_Trfase_dom"/>
</dbReference>
<feature type="domain" description="4'-phosphopantetheinyl transferase" evidence="3">
    <location>
        <begin position="116"/>
        <end position="218"/>
    </location>
</feature>
<organism evidence="5 6">
    <name type="scientific">Chromohalobacter marismortui</name>
    <dbReference type="NCBI Taxonomy" id="42055"/>
    <lineage>
        <taxon>Bacteria</taxon>
        <taxon>Pseudomonadati</taxon>
        <taxon>Pseudomonadota</taxon>
        <taxon>Gammaproteobacteria</taxon>
        <taxon>Oceanospirillales</taxon>
        <taxon>Halomonadaceae</taxon>
        <taxon>Chromohalobacter</taxon>
    </lineage>
</organism>
<dbReference type="EMBL" id="SOBR01000002">
    <property type="protein sequence ID" value="TDU23562.1"/>
    <property type="molecule type" value="Genomic_DNA"/>
</dbReference>
<dbReference type="Proteomes" id="UP000295380">
    <property type="component" value="Unassembled WGS sequence"/>
</dbReference>
<dbReference type="GO" id="GO:0019878">
    <property type="term" value="P:lysine biosynthetic process via aminoadipic acid"/>
    <property type="evidence" value="ECO:0007669"/>
    <property type="project" value="TreeGrafter"/>
</dbReference>
<keyword evidence="6" id="KW-1185">Reference proteome</keyword>
<dbReference type="InterPro" id="IPR037143">
    <property type="entry name" value="4-PPantetheinyl_Trfase_dom_sf"/>
</dbReference>
<feature type="domain" description="4'-phosphopantetheinyl transferase N-terminal" evidence="4">
    <location>
        <begin position="33"/>
        <end position="109"/>
    </location>
</feature>
<dbReference type="GO" id="GO:0005829">
    <property type="term" value="C:cytosol"/>
    <property type="evidence" value="ECO:0007669"/>
    <property type="project" value="TreeGrafter"/>
</dbReference>
<evidence type="ECO:0000259" key="3">
    <source>
        <dbReference type="Pfam" id="PF01648"/>
    </source>
</evidence>
<proteinExistence type="inferred from homology"/>
<evidence type="ECO:0000313" key="6">
    <source>
        <dbReference type="Proteomes" id="UP000295380"/>
    </source>
</evidence>
<dbReference type="AlphaFoldDB" id="A0A4R7NS95"/>
<evidence type="ECO:0000256" key="1">
    <source>
        <dbReference type="ARBA" id="ARBA00010990"/>
    </source>
</evidence>
<dbReference type="GO" id="GO:0000287">
    <property type="term" value="F:magnesium ion binding"/>
    <property type="evidence" value="ECO:0007669"/>
    <property type="project" value="InterPro"/>
</dbReference>
<dbReference type="PANTHER" id="PTHR12215">
    <property type="entry name" value="PHOSPHOPANTETHEINE TRANSFERASE"/>
    <property type="match status" value="1"/>
</dbReference>
<protein>
    <submittedName>
        <fullName evidence="5">4'-phosphopantetheinyl transferase</fullName>
    </submittedName>
</protein>